<evidence type="ECO:0000313" key="3">
    <source>
        <dbReference type="Proteomes" id="UP001326110"/>
    </source>
</evidence>
<keyword evidence="3" id="KW-1185">Reference proteome</keyword>
<protein>
    <submittedName>
        <fullName evidence="2">Helix-turn-helix transcriptional regulator</fullName>
    </submittedName>
</protein>
<dbReference type="EMBL" id="CP140152">
    <property type="protein sequence ID" value="WQH04706.1"/>
    <property type="molecule type" value="Genomic_DNA"/>
</dbReference>
<reference evidence="2 3" key="1">
    <citation type="submission" date="2023-11" db="EMBL/GenBank/DDBJ databases">
        <title>MicrobeMod: A computational toolkit for identifying prokaryotic methylation and restriction-modification with nanopore sequencing.</title>
        <authorList>
            <person name="Crits-Christoph A."/>
            <person name="Kang S.C."/>
            <person name="Lee H."/>
            <person name="Ostrov N."/>
        </authorList>
    </citation>
    <scope>NUCLEOTIDE SEQUENCE [LARGE SCALE GENOMIC DNA]</scope>
    <source>
        <strain evidence="2 3">ATCC 25935</strain>
    </source>
</reference>
<evidence type="ECO:0000259" key="1">
    <source>
        <dbReference type="PROSITE" id="PS50943"/>
    </source>
</evidence>
<dbReference type="InterPro" id="IPR010982">
    <property type="entry name" value="Lambda_DNA-bd_dom_sf"/>
</dbReference>
<dbReference type="SUPFAM" id="SSF47413">
    <property type="entry name" value="lambda repressor-like DNA-binding domains"/>
    <property type="match status" value="1"/>
</dbReference>
<dbReference type="Proteomes" id="UP001326110">
    <property type="component" value="Chromosome"/>
</dbReference>
<name>A0ABZ0XZV5_9BURK</name>
<evidence type="ECO:0000313" key="2">
    <source>
        <dbReference type="EMBL" id="WQH04706.1"/>
    </source>
</evidence>
<gene>
    <name evidence="2" type="ORF">SR858_27325</name>
</gene>
<feature type="domain" description="HTH cro/C1-type" evidence="1">
    <location>
        <begin position="23"/>
        <end position="79"/>
    </location>
</feature>
<dbReference type="Pfam" id="PF01381">
    <property type="entry name" value="HTH_3"/>
    <property type="match status" value="1"/>
</dbReference>
<accession>A0ABZ0XZV5</accession>
<dbReference type="Gene3D" id="1.10.260.40">
    <property type="entry name" value="lambda repressor-like DNA-binding domains"/>
    <property type="match status" value="1"/>
</dbReference>
<dbReference type="RefSeq" id="WP_154820064.1">
    <property type="nucleotide sequence ID" value="NZ_CP140152.1"/>
</dbReference>
<dbReference type="GeneID" id="43166920"/>
<proteinExistence type="predicted"/>
<organism evidence="2 3">
    <name type="scientific">Duganella zoogloeoides</name>
    <dbReference type="NCBI Taxonomy" id="75659"/>
    <lineage>
        <taxon>Bacteria</taxon>
        <taxon>Pseudomonadati</taxon>
        <taxon>Pseudomonadota</taxon>
        <taxon>Betaproteobacteria</taxon>
        <taxon>Burkholderiales</taxon>
        <taxon>Oxalobacteraceae</taxon>
        <taxon>Telluria group</taxon>
        <taxon>Duganella</taxon>
    </lineage>
</organism>
<sequence>MPKPPTISISQLGQDATTLEVQLKDARLRRHLSAETVASRAGISRHTLSRIKLGSSSVTMGNCFHLFAVLGLEKDIHDVARDNIVGRRLQDAGCGMVAAAPGAEANRCLNRRKVKLTSVDKIC</sequence>
<dbReference type="CDD" id="cd00093">
    <property type="entry name" value="HTH_XRE"/>
    <property type="match status" value="1"/>
</dbReference>
<dbReference type="PROSITE" id="PS50943">
    <property type="entry name" value="HTH_CROC1"/>
    <property type="match status" value="1"/>
</dbReference>
<dbReference type="InterPro" id="IPR001387">
    <property type="entry name" value="Cro/C1-type_HTH"/>
</dbReference>
<dbReference type="SMART" id="SM00530">
    <property type="entry name" value="HTH_XRE"/>
    <property type="match status" value="1"/>
</dbReference>